<reference evidence="1 2" key="1">
    <citation type="submission" date="2016-10" db="EMBL/GenBank/DDBJ databases">
        <authorList>
            <person name="Varghese N."/>
            <person name="Submissions S."/>
        </authorList>
    </citation>
    <scope>NUCLEOTIDE SEQUENCE [LARGE SCALE GENOMIC DNA]</scope>
    <source>
        <strain evidence="1 2">RHA_55</strain>
    </source>
</reference>
<sequence length="202" mass="23287">MRSLLKKRPQLPQEQITDTEYFIYCLEGVDDVDDNTVTEAQRNLAQLALNYGIASIYKTCDTIEGLEDSLNALVLDDHNFKDYEIIYLVMRGESNTICLNDYYYSLQEIAELFEGRLDGKILHFSNAKLLDLDDEEAQLFLDITGAKAISGFGHPYNGIASTKLDEAFFNLFKEDDDMFAVVEELHQRHYSACKLLDFRLYY</sequence>
<keyword evidence="2" id="KW-1185">Reference proteome</keyword>
<proteinExistence type="predicted"/>
<protein>
    <submittedName>
        <fullName evidence="1">Uncharacterized protein</fullName>
    </submittedName>
</protein>
<dbReference type="InterPro" id="IPR046584">
    <property type="entry name" value="DUF6642"/>
</dbReference>
<dbReference type="Pfam" id="PF20347">
    <property type="entry name" value="DUF6642"/>
    <property type="match status" value="1"/>
</dbReference>
<dbReference type="Proteomes" id="UP000198963">
    <property type="component" value="Chromosome I"/>
</dbReference>
<accession>A0A1H1XKB6</accession>
<organism evidence="1 2">
    <name type="scientific">Winogradskyella sediminis</name>
    <dbReference type="NCBI Taxonomy" id="1382466"/>
    <lineage>
        <taxon>Bacteria</taxon>
        <taxon>Pseudomonadati</taxon>
        <taxon>Bacteroidota</taxon>
        <taxon>Flavobacteriia</taxon>
        <taxon>Flavobacteriales</taxon>
        <taxon>Flavobacteriaceae</taxon>
        <taxon>Winogradskyella</taxon>
    </lineage>
</organism>
<evidence type="ECO:0000313" key="1">
    <source>
        <dbReference type="EMBL" id="SDT09704.1"/>
    </source>
</evidence>
<gene>
    <name evidence="1" type="ORF">SAMN04489797_3239</name>
</gene>
<evidence type="ECO:0000313" key="2">
    <source>
        <dbReference type="Proteomes" id="UP000198963"/>
    </source>
</evidence>
<dbReference type="EMBL" id="LT629774">
    <property type="protein sequence ID" value="SDT09704.1"/>
    <property type="molecule type" value="Genomic_DNA"/>
</dbReference>
<dbReference type="STRING" id="1249933.SAMN04489797_3239"/>
<dbReference type="AlphaFoldDB" id="A0A1H1XKB6"/>
<name>A0A1H1XKB6_9FLAO</name>